<dbReference type="CDD" id="cd17369">
    <property type="entry name" value="MFS_ShiA_like"/>
    <property type="match status" value="1"/>
</dbReference>
<dbReference type="EMBL" id="BCSY01000135">
    <property type="protein sequence ID" value="GAS99495.1"/>
    <property type="molecule type" value="Genomic_DNA"/>
</dbReference>
<name>A0A124E3C1_MYCCR</name>
<evidence type="ECO:0000256" key="1">
    <source>
        <dbReference type="ARBA" id="ARBA00004651"/>
    </source>
</evidence>
<feature type="transmembrane region" description="Helical" evidence="7">
    <location>
        <begin position="158"/>
        <end position="180"/>
    </location>
</feature>
<feature type="transmembrane region" description="Helical" evidence="7">
    <location>
        <begin position="32"/>
        <end position="51"/>
    </location>
</feature>
<dbReference type="PROSITE" id="PS50850">
    <property type="entry name" value="MFS"/>
    <property type="match status" value="1"/>
</dbReference>
<evidence type="ECO:0000313" key="10">
    <source>
        <dbReference type="Proteomes" id="UP000069443"/>
    </source>
</evidence>
<reference evidence="10" key="1">
    <citation type="journal article" date="2016" name="Genome Announc.">
        <title>Draft Genome Sequences of Five Rapidly Growing Mycobacterium Species, M. thermoresistibile, M. fortuitum subsp. acetamidolyticum, M. canariasense, M. brisbanense, and M. novocastrense.</title>
        <authorList>
            <person name="Katahira K."/>
            <person name="Ogura Y."/>
            <person name="Gotoh Y."/>
            <person name="Hayashi T."/>
        </authorList>
    </citation>
    <scope>NUCLEOTIDE SEQUENCE [LARGE SCALE GENOMIC DNA]</scope>
    <source>
        <strain evidence="10">JCM15298</strain>
    </source>
</reference>
<evidence type="ECO:0000256" key="7">
    <source>
        <dbReference type="SAM" id="Phobius"/>
    </source>
</evidence>
<comment type="subcellular location">
    <subcellularLocation>
        <location evidence="1">Cell membrane</location>
        <topology evidence="1">Multi-pass membrane protein</topology>
    </subcellularLocation>
</comment>
<dbReference type="InterPro" id="IPR020846">
    <property type="entry name" value="MFS_dom"/>
</dbReference>
<protein>
    <submittedName>
        <fullName evidence="9">Major facilitator family transporter</fullName>
    </submittedName>
</protein>
<feature type="transmembrane region" description="Helical" evidence="7">
    <location>
        <begin position="374"/>
        <end position="396"/>
    </location>
</feature>
<keyword evidence="4 7" id="KW-0812">Transmembrane</keyword>
<dbReference type="Proteomes" id="UP000069443">
    <property type="component" value="Unassembled WGS sequence"/>
</dbReference>
<feature type="transmembrane region" description="Helical" evidence="7">
    <location>
        <begin position="93"/>
        <end position="111"/>
    </location>
</feature>
<comment type="caution">
    <text evidence="9">The sequence shown here is derived from an EMBL/GenBank/DDBJ whole genome shotgun (WGS) entry which is preliminary data.</text>
</comment>
<keyword evidence="5 7" id="KW-1133">Transmembrane helix</keyword>
<keyword evidence="6 7" id="KW-0472">Membrane</keyword>
<dbReference type="RefSeq" id="WP_062660147.1">
    <property type="nucleotide sequence ID" value="NZ_BCSY01000135.1"/>
</dbReference>
<dbReference type="Gene3D" id="1.20.1250.20">
    <property type="entry name" value="MFS general substrate transporter like domains"/>
    <property type="match status" value="1"/>
</dbReference>
<feature type="transmembrane region" description="Helical" evidence="7">
    <location>
        <begin position="245"/>
        <end position="269"/>
    </location>
</feature>
<keyword evidence="3" id="KW-1003">Cell membrane</keyword>
<feature type="transmembrane region" description="Helical" evidence="7">
    <location>
        <begin position="281"/>
        <end position="299"/>
    </location>
</feature>
<evidence type="ECO:0000256" key="4">
    <source>
        <dbReference type="ARBA" id="ARBA00022692"/>
    </source>
</evidence>
<proteinExistence type="predicted"/>
<reference evidence="10" key="2">
    <citation type="submission" date="2016-02" db="EMBL/GenBank/DDBJ databases">
        <title>Draft genome sequence of five rapidly growing Mycobacterium species.</title>
        <authorList>
            <person name="Katahira K."/>
            <person name="Gotou Y."/>
            <person name="Iida K."/>
            <person name="Ogura Y."/>
            <person name="Hayashi T."/>
        </authorList>
    </citation>
    <scope>NUCLEOTIDE SEQUENCE [LARGE SCALE GENOMIC DNA]</scope>
    <source>
        <strain evidence="10">JCM15298</strain>
    </source>
</reference>
<evidence type="ECO:0000256" key="2">
    <source>
        <dbReference type="ARBA" id="ARBA00022448"/>
    </source>
</evidence>
<feature type="transmembrane region" description="Helical" evidence="7">
    <location>
        <begin position="57"/>
        <end position="81"/>
    </location>
</feature>
<dbReference type="OrthoDB" id="8953821at2"/>
<dbReference type="InterPro" id="IPR005828">
    <property type="entry name" value="MFS_sugar_transport-like"/>
</dbReference>
<dbReference type="PANTHER" id="PTHR43045">
    <property type="entry name" value="SHIKIMATE TRANSPORTER"/>
    <property type="match status" value="1"/>
</dbReference>
<feature type="domain" description="Major facilitator superfamily (MFS) profile" evidence="8">
    <location>
        <begin position="20"/>
        <end position="429"/>
    </location>
</feature>
<feature type="transmembrane region" description="Helical" evidence="7">
    <location>
        <begin position="402"/>
        <end position="423"/>
    </location>
</feature>
<sequence length="459" mass="49336">MGIASTSTNGRAPTQTPRRAAIASFLGSMVEYYDFFIYGSAAALVFGQVFFPNTDPMVGTLSSLATFGVAYVARPIGAFFLGHFGDKIGRKRVLVFTLLLMGIATFGIGCIPSHDAIGAWAPALLVLFRILQGLSAAGEQSGASSMTLEHSPEGRRGFFTSFTLAGTQAGLVVATLAFIPVAALPEDILYSWGWRVPFWASSIVVVVAMIVRSRLQEPPVFEEIQKQDEVVRFPLVPFVRYYWPAFIRIVLCHFYGVISTMMTVFGLAYATKTWEIPRADMLWTIVITNTVALIAIPLWATLSDRVGRRPIFAFGAFGCAAAVYLYFYAITTGNVVFVGAASVLMSGVVYSAANGIWPSMYPEMFDARVRYTGMAVSTQFANVAQGFIPAIAAAIVGTGTLGWLPVAILVSVLCVISGIAALIGRETAHVTLDQLGSPRRTNQLASNTTPDPLVVQGAL</sequence>
<evidence type="ECO:0000256" key="3">
    <source>
        <dbReference type="ARBA" id="ARBA00022475"/>
    </source>
</evidence>
<feature type="transmembrane region" description="Helical" evidence="7">
    <location>
        <begin position="311"/>
        <end position="329"/>
    </location>
</feature>
<dbReference type="Pfam" id="PF00083">
    <property type="entry name" value="Sugar_tr"/>
    <property type="match status" value="2"/>
</dbReference>
<evidence type="ECO:0000259" key="8">
    <source>
        <dbReference type="PROSITE" id="PS50850"/>
    </source>
</evidence>
<evidence type="ECO:0000313" key="9">
    <source>
        <dbReference type="EMBL" id="GAS99495.1"/>
    </source>
</evidence>
<dbReference type="SUPFAM" id="SSF103473">
    <property type="entry name" value="MFS general substrate transporter"/>
    <property type="match status" value="1"/>
</dbReference>
<feature type="transmembrane region" description="Helical" evidence="7">
    <location>
        <begin position="192"/>
        <end position="211"/>
    </location>
</feature>
<keyword evidence="2" id="KW-0813">Transport</keyword>
<organism evidence="9 10">
    <name type="scientific">Mycolicibacterium canariasense</name>
    <name type="common">Mycobacterium canariasense</name>
    <dbReference type="NCBI Taxonomy" id="228230"/>
    <lineage>
        <taxon>Bacteria</taxon>
        <taxon>Bacillati</taxon>
        <taxon>Actinomycetota</taxon>
        <taxon>Actinomycetes</taxon>
        <taxon>Mycobacteriales</taxon>
        <taxon>Mycobacteriaceae</taxon>
        <taxon>Mycolicibacterium</taxon>
    </lineage>
</organism>
<dbReference type="GO" id="GO:0005886">
    <property type="term" value="C:plasma membrane"/>
    <property type="evidence" value="ECO:0007669"/>
    <property type="project" value="UniProtKB-SubCell"/>
</dbReference>
<dbReference type="PANTHER" id="PTHR43045:SF1">
    <property type="entry name" value="SHIKIMATE TRANSPORTER"/>
    <property type="match status" value="1"/>
</dbReference>
<evidence type="ECO:0000256" key="6">
    <source>
        <dbReference type="ARBA" id="ARBA00023136"/>
    </source>
</evidence>
<dbReference type="AlphaFoldDB" id="A0A124E3C1"/>
<accession>A0A124E3C1</accession>
<dbReference type="GO" id="GO:0022857">
    <property type="term" value="F:transmembrane transporter activity"/>
    <property type="evidence" value="ECO:0007669"/>
    <property type="project" value="InterPro"/>
</dbReference>
<dbReference type="STRING" id="228230.RMCC_6460"/>
<feature type="transmembrane region" description="Helical" evidence="7">
    <location>
        <begin position="335"/>
        <end position="353"/>
    </location>
</feature>
<feature type="transmembrane region" description="Helical" evidence="7">
    <location>
        <begin position="117"/>
        <end position="137"/>
    </location>
</feature>
<gene>
    <name evidence="9" type="ORF">RMCC_6460</name>
</gene>
<dbReference type="InterPro" id="IPR036259">
    <property type="entry name" value="MFS_trans_sf"/>
</dbReference>
<evidence type="ECO:0000256" key="5">
    <source>
        <dbReference type="ARBA" id="ARBA00022989"/>
    </source>
</evidence>
<keyword evidence="10" id="KW-1185">Reference proteome</keyword>